<feature type="region of interest" description="Disordered" evidence="2">
    <location>
        <begin position="407"/>
        <end position="454"/>
    </location>
</feature>
<dbReference type="PROSITE" id="PS50157">
    <property type="entry name" value="ZINC_FINGER_C2H2_2"/>
    <property type="match status" value="1"/>
</dbReference>
<evidence type="ECO:0000259" key="3">
    <source>
        <dbReference type="PROSITE" id="PS50157"/>
    </source>
</evidence>
<dbReference type="GeneID" id="14537832"/>
<sequence length="454" mass="50912">MTTSTHQFDYNRRNSNTAPYSIPIKQQQSQQTQQHYPHFSNNHHQYLSYSTKQTSTMQSQSYPEHYNTQSYHTLHNSQSDSSSNGYHQQYTSINHHENQPSVQPVHNFGGNTQHQHQQSYQYNNPQQQQVETQQIQPHSQNPQQEAQEKHPQQHYPEDSSAIASPPLNGQTLPKLSREFVVRRISEGETGRVKEELRCEACGKGYKHISSLAKHLWEHTPEWNVTKKLLISKHQQVQLLEAASILVGMNHDMNGNANGDGRGLKGIRSTSVHGGPPASLKLLHRRGTSDQLANLPSPFSPTSEHDNNSNNFENGTTTTLSANGSDTIKLQQAQLPSGSAIHSDSDNHSEVDLDENGKTSTTHNNNNTFIHQYQKPDSYNNQNGSSEYQFNPHQPYSIVSQYASRNDIKQPTPISPAVHPQPSSSSPSSTSASSPPAPPRTLNGNSRNHYFITNQ</sequence>
<feature type="region of interest" description="Disordered" evidence="2">
    <location>
        <begin position="333"/>
        <end position="391"/>
    </location>
</feature>
<evidence type="ECO:0000313" key="5">
    <source>
        <dbReference type="Proteomes" id="UP000005018"/>
    </source>
</evidence>
<gene>
    <name evidence="4" type="ORF">CORT_0A08310</name>
</gene>
<keyword evidence="1" id="KW-0479">Metal-binding</keyword>
<evidence type="ECO:0000256" key="2">
    <source>
        <dbReference type="SAM" id="MobiDB-lite"/>
    </source>
</evidence>
<accession>H8WYA1</accession>
<evidence type="ECO:0000256" key="1">
    <source>
        <dbReference type="PROSITE-ProRule" id="PRU00042"/>
    </source>
</evidence>
<feature type="compositionally biased region" description="Polar residues" evidence="2">
    <location>
        <begin position="357"/>
        <end position="391"/>
    </location>
</feature>
<feature type="compositionally biased region" description="Basic and acidic residues" evidence="2">
    <location>
        <begin position="342"/>
        <end position="356"/>
    </location>
</feature>
<feature type="region of interest" description="Disordered" evidence="2">
    <location>
        <begin position="257"/>
        <end position="321"/>
    </location>
</feature>
<keyword evidence="5" id="KW-1185">Reference proteome</keyword>
<protein>
    <recommendedName>
        <fullName evidence="3">C2H2-type domain-containing protein</fullName>
    </recommendedName>
</protein>
<reference evidence="4 5" key="1">
    <citation type="journal article" date="2012" name="PLoS ONE">
        <title>Sequence and analysis of the genome of the pathogenic yeast Candida orthopsilosis.</title>
        <authorList>
            <person name="Riccombeni A."/>
            <person name="Vidanes G."/>
            <person name="Proux-Wera E."/>
            <person name="Wolfe K.H."/>
            <person name="Butler G."/>
        </authorList>
    </citation>
    <scope>NUCLEOTIDE SEQUENCE [LARGE SCALE GENOMIC DNA]</scope>
    <source>
        <strain evidence="4 5">Co 90-125</strain>
    </source>
</reference>
<organism evidence="4 5">
    <name type="scientific">Candida orthopsilosis (strain 90-125)</name>
    <name type="common">Yeast</name>
    <dbReference type="NCBI Taxonomy" id="1136231"/>
    <lineage>
        <taxon>Eukaryota</taxon>
        <taxon>Fungi</taxon>
        <taxon>Dikarya</taxon>
        <taxon>Ascomycota</taxon>
        <taxon>Saccharomycotina</taxon>
        <taxon>Pichiomycetes</taxon>
        <taxon>Debaryomycetaceae</taxon>
        <taxon>Candida/Lodderomyces clade</taxon>
        <taxon>Candida</taxon>
    </lineage>
</organism>
<name>H8WYA1_CANO9</name>
<keyword evidence="1" id="KW-0862">Zinc</keyword>
<feature type="region of interest" description="Disordered" evidence="2">
    <location>
        <begin position="98"/>
        <end position="174"/>
    </location>
</feature>
<keyword evidence="1" id="KW-0863">Zinc-finger</keyword>
<feature type="compositionally biased region" description="Polar residues" evidence="2">
    <location>
        <begin position="441"/>
        <end position="454"/>
    </location>
</feature>
<proteinExistence type="predicted"/>
<dbReference type="InterPro" id="IPR013087">
    <property type="entry name" value="Znf_C2H2_type"/>
</dbReference>
<dbReference type="eggNOG" id="ENOG502S997">
    <property type="taxonomic scope" value="Eukaryota"/>
</dbReference>
<dbReference type="EMBL" id="HE681719">
    <property type="protein sequence ID" value="CCG21216.1"/>
    <property type="molecule type" value="Genomic_DNA"/>
</dbReference>
<dbReference type="RefSeq" id="XP_003866655.1">
    <property type="nucleotide sequence ID" value="XM_003866607.1"/>
</dbReference>
<feature type="compositionally biased region" description="Polar residues" evidence="2">
    <location>
        <begin position="307"/>
        <end position="321"/>
    </location>
</feature>
<dbReference type="Proteomes" id="UP000005018">
    <property type="component" value="Chromosome 1"/>
</dbReference>
<dbReference type="OrthoDB" id="2152896at2759"/>
<dbReference type="HOGENOM" id="CLU_602675_0_0_1"/>
<feature type="compositionally biased region" description="Basic and acidic residues" evidence="2">
    <location>
        <begin position="146"/>
        <end position="157"/>
    </location>
</feature>
<dbReference type="KEGG" id="cot:CORT_0A08310"/>
<evidence type="ECO:0000313" key="4">
    <source>
        <dbReference type="EMBL" id="CCG21216.1"/>
    </source>
</evidence>
<feature type="domain" description="C2H2-type" evidence="3">
    <location>
        <begin position="196"/>
        <end position="223"/>
    </location>
</feature>
<dbReference type="GO" id="GO:0008270">
    <property type="term" value="F:zinc ion binding"/>
    <property type="evidence" value="ECO:0007669"/>
    <property type="project" value="UniProtKB-KW"/>
</dbReference>
<feature type="compositionally biased region" description="Low complexity" evidence="2">
    <location>
        <begin position="414"/>
        <end position="433"/>
    </location>
</feature>
<feature type="compositionally biased region" description="Low complexity" evidence="2">
    <location>
        <begin position="112"/>
        <end position="144"/>
    </location>
</feature>
<dbReference type="PROSITE" id="PS00028">
    <property type="entry name" value="ZINC_FINGER_C2H2_1"/>
    <property type="match status" value="1"/>
</dbReference>
<dbReference type="AlphaFoldDB" id="H8WYA1"/>